<accession>A0A1Q9EJV8</accession>
<dbReference type="EMBL" id="LSRX01000132">
    <property type="protein sequence ID" value="OLQ07736.1"/>
    <property type="molecule type" value="Genomic_DNA"/>
</dbReference>
<protein>
    <submittedName>
        <fullName evidence="2">Uncharacterized protein</fullName>
    </submittedName>
</protein>
<dbReference type="OrthoDB" id="485109at2759"/>
<organism evidence="2 3">
    <name type="scientific">Symbiodinium microadriaticum</name>
    <name type="common">Dinoflagellate</name>
    <name type="synonym">Zooxanthella microadriatica</name>
    <dbReference type="NCBI Taxonomy" id="2951"/>
    <lineage>
        <taxon>Eukaryota</taxon>
        <taxon>Sar</taxon>
        <taxon>Alveolata</taxon>
        <taxon>Dinophyceae</taxon>
        <taxon>Suessiales</taxon>
        <taxon>Symbiodiniaceae</taxon>
        <taxon>Symbiodinium</taxon>
    </lineage>
</organism>
<reference evidence="2 3" key="1">
    <citation type="submission" date="2016-02" db="EMBL/GenBank/DDBJ databases">
        <title>Genome analysis of coral dinoflagellate symbionts highlights evolutionary adaptations to a symbiotic lifestyle.</title>
        <authorList>
            <person name="Aranda M."/>
            <person name="Li Y."/>
            <person name="Liew Y.J."/>
            <person name="Baumgarten S."/>
            <person name="Simakov O."/>
            <person name="Wilson M."/>
            <person name="Piel J."/>
            <person name="Ashoor H."/>
            <person name="Bougouffa S."/>
            <person name="Bajic V.B."/>
            <person name="Ryu T."/>
            <person name="Ravasi T."/>
            <person name="Bayer T."/>
            <person name="Micklem G."/>
            <person name="Kim H."/>
            <person name="Bhak J."/>
            <person name="Lajeunesse T.C."/>
            <person name="Voolstra C.R."/>
        </authorList>
    </citation>
    <scope>NUCLEOTIDE SEQUENCE [LARGE SCALE GENOMIC DNA]</scope>
    <source>
        <strain evidence="2 3">CCMP2467</strain>
    </source>
</reference>
<evidence type="ECO:0000313" key="3">
    <source>
        <dbReference type="Proteomes" id="UP000186817"/>
    </source>
</evidence>
<keyword evidence="3" id="KW-1185">Reference proteome</keyword>
<comment type="caution">
    <text evidence="2">The sequence shown here is derived from an EMBL/GenBank/DDBJ whole genome shotgun (WGS) entry which is preliminary data.</text>
</comment>
<dbReference type="AlphaFoldDB" id="A0A1Q9EJV8"/>
<name>A0A1Q9EJV8_SYMMI</name>
<proteinExistence type="predicted"/>
<evidence type="ECO:0000313" key="2">
    <source>
        <dbReference type="EMBL" id="OLQ07736.1"/>
    </source>
</evidence>
<dbReference type="Proteomes" id="UP000186817">
    <property type="component" value="Unassembled WGS sequence"/>
</dbReference>
<gene>
    <name evidence="2" type="ORF">AK812_SmicGene8809</name>
</gene>
<evidence type="ECO:0000256" key="1">
    <source>
        <dbReference type="SAM" id="Coils"/>
    </source>
</evidence>
<feature type="coiled-coil region" evidence="1">
    <location>
        <begin position="69"/>
        <end position="96"/>
    </location>
</feature>
<keyword evidence="1" id="KW-0175">Coiled coil</keyword>
<sequence length="176" mass="19729">MPLPIKGKGKGKLELAAGTETAADPADAITQFLQESINATRKTEQKVRSLTATKIRKEALWEKYVLDMKQTLQREHQRHQKELDRLSAELHTAAQAQDAARAHLRSSWEAVAAGSHPTAAAMDTETEGWDTMLELWQTVLVETPLCHGRGQRRYEYPAPQDTCCNALGIWAFLDYT</sequence>